<organism evidence="5 6">
    <name type="scientific">Brevibacterium sediminis</name>
    <dbReference type="NCBI Taxonomy" id="1857024"/>
    <lineage>
        <taxon>Bacteria</taxon>
        <taxon>Bacillati</taxon>
        <taxon>Actinomycetota</taxon>
        <taxon>Actinomycetes</taxon>
        <taxon>Micrococcales</taxon>
        <taxon>Brevibacteriaceae</taxon>
        <taxon>Brevibacterium</taxon>
    </lineage>
</organism>
<evidence type="ECO:0000256" key="1">
    <source>
        <dbReference type="ARBA" id="ARBA00009913"/>
    </source>
</evidence>
<dbReference type="SMART" id="SM00857">
    <property type="entry name" value="Resolvase"/>
    <property type="match status" value="1"/>
</dbReference>
<evidence type="ECO:0000313" key="5">
    <source>
        <dbReference type="EMBL" id="TNM52883.1"/>
    </source>
</evidence>
<dbReference type="GO" id="GO:0000150">
    <property type="term" value="F:DNA strand exchange activity"/>
    <property type="evidence" value="ECO:0007669"/>
    <property type="project" value="InterPro"/>
</dbReference>
<dbReference type="InterPro" id="IPR009057">
    <property type="entry name" value="Homeodomain-like_sf"/>
</dbReference>
<dbReference type="AlphaFoldDB" id="A0A5C4WY28"/>
<sequence>MLIGYARCSTHHQDEDLTAQRTALNHLGVADSRIYVDVGLSGTSRERPGLREALAALREQDTLVVTKLDRLARSVRDASDIAEEIQATGAALSLGGSIHDPTDPMGRMFFSIMSVFAEFESDLIRARTREGMAVARSRGRLRGKQPKLSSAQERHLVGLVESGEHTTSEVAGLMGVSRATVYRAVERAKTNGATE</sequence>
<dbReference type="InterPro" id="IPR006119">
    <property type="entry name" value="Resolv_N"/>
</dbReference>
<dbReference type="GO" id="GO:0003677">
    <property type="term" value="F:DNA binding"/>
    <property type="evidence" value="ECO:0007669"/>
    <property type="project" value="UniProtKB-KW"/>
</dbReference>
<dbReference type="InterPro" id="IPR050639">
    <property type="entry name" value="SSR_resolvase"/>
</dbReference>
<dbReference type="EMBL" id="VDMQ01000014">
    <property type="protein sequence ID" value="TNM52883.1"/>
    <property type="molecule type" value="Genomic_DNA"/>
</dbReference>
<dbReference type="InterPro" id="IPR036162">
    <property type="entry name" value="Resolvase-like_N_sf"/>
</dbReference>
<proteinExistence type="inferred from homology"/>
<comment type="similarity">
    <text evidence="1">Belongs to the site-specific recombinase resolvase family.</text>
</comment>
<name>A0A5C4WY28_9MICO</name>
<dbReference type="SUPFAM" id="SSF46689">
    <property type="entry name" value="Homeodomain-like"/>
    <property type="match status" value="1"/>
</dbReference>
<protein>
    <submittedName>
        <fullName evidence="5">Recombinase family protein</fullName>
    </submittedName>
</protein>
<dbReference type="Gene3D" id="3.40.50.1390">
    <property type="entry name" value="Resolvase, N-terminal catalytic domain"/>
    <property type="match status" value="1"/>
</dbReference>
<dbReference type="PROSITE" id="PS51736">
    <property type="entry name" value="RECOMBINASES_3"/>
    <property type="match status" value="1"/>
</dbReference>
<dbReference type="Pfam" id="PF00239">
    <property type="entry name" value="Resolvase"/>
    <property type="match status" value="1"/>
</dbReference>
<reference evidence="5 6" key="1">
    <citation type="submission" date="2019-06" db="EMBL/GenBank/DDBJ databases">
        <authorList>
            <person name="Mardanova A.M."/>
            <person name="Pudova D.S."/>
            <person name="Shagimardanova E.I."/>
            <person name="Gogoleva N.E."/>
            <person name="Lutfullin M.T."/>
            <person name="Hadieva G.F."/>
            <person name="Sharipova M.R."/>
        </authorList>
    </citation>
    <scope>NUCLEOTIDE SEQUENCE [LARGE SCALE GENOMIC DNA]</scope>
    <source>
        <strain evidence="5 6">MG-1</strain>
    </source>
</reference>
<evidence type="ECO:0000313" key="6">
    <source>
        <dbReference type="Proteomes" id="UP000314223"/>
    </source>
</evidence>
<keyword evidence="3" id="KW-0233">DNA recombination</keyword>
<keyword evidence="2" id="KW-0238">DNA-binding</keyword>
<dbReference type="CDD" id="cd03768">
    <property type="entry name" value="SR_ResInv"/>
    <property type="match status" value="1"/>
</dbReference>
<dbReference type="PANTHER" id="PTHR30461">
    <property type="entry name" value="DNA-INVERTASE FROM LAMBDOID PROPHAGE"/>
    <property type="match status" value="1"/>
</dbReference>
<accession>A0A5C4WY28</accession>
<comment type="caution">
    <text evidence="5">The sequence shown here is derived from an EMBL/GenBank/DDBJ whole genome shotgun (WGS) entry which is preliminary data.</text>
</comment>
<gene>
    <name evidence="5" type="ORF">FHQ09_17360</name>
</gene>
<evidence type="ECO:0000256" key="2">
    <source>
        <dbReference type="ARBA" id="ARBA00023125"/>
    </source>
</evidence>
<dbReference type="PANTHER" id="PTHR30461:SF2">
    <property type="entry name" value="SERINE RECOMBINASE PINE-RELATED"/>
    <property type="match status" value="1"/>
</dbReference>
<dbReference type="Proteomes" id="UP000314223">
    <property type="component" value="Unassembled WGS sequence"/>
</dbReference>
<dbReference type="SUPFAM" id="SSF53041">
    <property type="entry name" value="Resolvase-like"/>
    <property type="match status" value="1"/>
</dbReference>
<evidence type="ECO:0000259" key="4">
    <source>
        <dbReference type="PROSITE" id="PS51736"/>
    </source>
</evidence>
<dbReference type="RefSeq" id="WP_139470201.1">
    <property type="nucleotide sequence ID" value="NZ_VDMQ01000014.1"/>
</dbReference>
<dbReference type="Gene3D" id="1.10.10.60">
    <property type="entry name" value="Homeodomain-like"/>
    <property type="match status" value="1"/>
</dbReference>
<evidence type="ECO:0000256" key="3">
    <source>
        <dbReference type="ARBA" id="ARBA00023172"/>
    </source>
</evidence>
<feature type="domain" description="Resolvase/invertase-type recombinase catalytic" evidence="4">
    <location>
        <begin position="1"/>
        <end position="139"/>
    </location>
</feature>